<dbReference type="PANTHER" id="PTHR35605:SF1">
    <property type="entry name" value="ECP2 EFFECTOR PROTEIN DOMAIN-CONTAINING PROTEIN-RELATED"/>
    <property type="match status" value="1"/>
</dbReference>
<keyword evidence="1" id="KW-0732">Signal</keyword>
<protein>
    <submittedName>
        <fullName evidence="2">Uncharacterized protein</fullName>
    </submittedName>
</protein>
<feature type="signal peptide" evidence="1">
    <location>
        <begin position="1"/>
        <end position="25"/>
    </location>
</feature>
<keyword evidence="3" id="KW-1185">Reference proteome</keyword>
<name>A0AAV9TYQ4_9PEZI</name>
<accession>A0AAV9TYQ4</accession>
<dbReference type="AlphaFoldDB" id="A0AAV9TYQ4"/>
<dbReference type="Proteomes" id="UP001373714">
    <property type="component" value="Unassembled WGS sequence"/>
</dbReference>
<sequence length="208" mass="22806">MKFSGMISTLSAIALFNQVSGVTTGDPTTGTTDIAELASAPMFWIGTPIPGGPEVRLTGTAKEILEQIKDINPEWEEAPVPTRSLNEGPTRVKRYFKDRPTCNLVAGGFAKNVPLFEEVIPYLWRLGATTCGAYRKSCSRVSCAWSSGVELCNDRDEEVQMRCDRIAGAAEEIRLDCGSANVSMMTWVVKGQWFDTTGYNVVIRSHNC</sequence>
<dbReference type="EMBL" id="JAVHNS010000018">
    <property type="protein sequence ID" value="KAK6331446.1"/>
    <property type="molecule type" value="Genomic_DNA"/>
</dbReference>
<dbReference type="PANTHER" id="PTHR35605">
    <property type="entry name" value="ECP2 EFFECTOR PROTEIN DOMAIN-CONTAINING PROTEIN-RELATED"/>
    <property type="match status" value="1"/>
</dbReference>
<comment type="caution">
    <text evidence="2">The sequence shown here is derived from an EMBL/GenBank/DDBJ whole genome shotgun (WGS) entry which is preliminary data.</text>
</comment>
<evidence type="ECO:0000313" key="3">
    <source>
        <dbReference type="Proteomes" id="UP001373714"/>
    </source>
</evidence>
<feature type="chain" id="PRO_5043474439" evidence="1">
    <location>
        <begin position="26"/>
        <end position="208"/>
    </location>
</feature>
<proteinExistence type="predicted"/>
<gene>
    <name evidence="2" type="ORF">TWF730_004528</name>
</gene>
<evidence type="ECO:0000313" key="2">
    <source>
        <dbReference type="EMBL" id="KAK6331446.1"/>
    </source>
</evidence>
<evidence type="ECO:0000256" key="1">
    <source>
        <dbReference type="SAM" id="SignalP"/>
    </source>
</evidence>
<organism evidence="2 3">
    <name type="scientific">Orbilia blumenaviensis</name>
    <dbReference type="NCBI Taxonomy" id="1796055"/>
    <lineage>
        <taxon>Eukaryota</taxon>
        <taxon>Fungi</taxon>
        <taxon>Dikarya</taxon>
        <taxon>Ascomycota</taxon>
        <taxon>Pezizomycotina</taxon>
        <taxon>Orbiliomycetes</taxon>
        <taxon>Orbiliales</taxon>
        <taxon>Orbiliaceae</taxon>
        <taxon>Orbilia</taxon>
    </lineage>
</organism>
<reference evidence="2 3" key="1">
    <citation type="submission" date="2019-10" db="EMBL/GenBank/DDBJ databases">
        <authorList>
            <person name="Palmer J.M."/>
        </authorList>
    </citation>
    <scope>NUCLEOTIDE SEQUENCE [LARGE SCALE GENOMIC DNA]</scope>
    <source>
        <strain evidence="2 3">TWF730</strain>
    </source>
</reference>